<organism evidence="1 2">
    <name type="scientific">Blepharisma stoltei</name>
    <dbReference type="NCBI Taxonomy" id="1481888"/>
    <lineage>
        <taxon>Eukaryota</taxon>
        <taxon>Sar</taxon>
        <taxon>Alveolata</taxon>
        <taxon>Ciliophora</taxon>
        <taxon>Postciliodesmatophora</taxon>
        <taxon>Heterotrichea</taxon>
        <taxon>Heterotrichida</taxon>
        <taxon>Blepharismidae</taxon>
        <taxon>Blepharisma</taxon>
    </lineage>
</organism>
<accession>A0AAU9K3X6</accession>
<dbReference type="EMBL" id="CAJZBQ010000058">
    <property type="protein sequence ID" value="CAG9334251.1"/>
    <property type="molecule type" value="Genomic_DNA"/>
</dbReference>
<name>A0AAU9K3X6_9CILI</name>
<dbReference type="SUPFAM" id="SSF50965">
    <property type="entry name" value="Galactose oxidase, central domain"/>
    <property type="match status" value="1"/>
</dbReference>
<dbReference type="AlphaFoldDB" id="A0AAU9K3X6"/>
<comment type="caution">
    <text evidence="1">The sequence shown here is derived from an EMBL/GenBank/DDBJ whole genome shotgun (WGS) entry which is preliminary data.</text>
</comment>
<reference evidence="1" key="1">
    <citation type="submission" date="2021-09" db="EMBL/GenBank/DDBJ databases">
        <authorList>
            <consortium name="AG Swart"/>
            <person name="Singh M."/>
            <person name="Singh A."/>
            <person name="Seah K."/>
            <person name="Emmerich C."/>
        </authorList>
    </citation>
    <scope>NUCLEOTIDE SEQUENCE</scope>
    <source>
        <strain evidence="1">ATCC30299</strain>
    </source>
</reference>
<dbReference type="Proteomes" id="UP001162131">
    <property type="component" value="Unassembled WGS sequence"/>
</dbReference>
<gene>
    <name evidence="1" type="ORF">BSTOLATCC_MIC60871</name>
</gene>
<evidence type="ECO:0000313" key="1">
    <source>
        <dbReference type="EMBL" id="CAG9334251.1"/>
    </source>
</evidence>
<sequence length="275" mass="31749">MRPQLKYKDNSGVAKESRYLSVFEGLSWNNLLIFDIETKKSKEIGIPDSGSLMKQESLITLLPDGDLFCVGKGDEYSDSITQGACFIIDKKCNIKQSINLNFFKKVLYAIYYDGDIYIFGSDQYWLKRIQVKKYSLRKKRFSSMGVNANRLTFSCCDVFVNAIILTGYEERFICIYDIFSNSFTELSLDLKAYSAKVICSRDDKAYIISVSEGIYESGLFNPYEWTLLSKTNIASCHCYGLIANYKDCCYFLHGKTYYWFNFNDKALNRVIRGLF</sequence>
<proteinExistence type="predicted"/>
<evidence type="ECO:0000313" key="2">
    <source>
        <dbReference type="Proteomes" id="UP001162131"/>
    </source>
</evidence>
<dbReference type="InterPro" id="IPR011043">
    <property type="entry name" value="Gal_Oxase/kelch_b-propeller"/>
</dbReference>
<protein>
    <submittedName>
        <fullName evidence="1">Uncharacterized protein</fullName>
    </submittedName>
</protein>
<keyword evidence="2" id="KW-1185">Reference proteome</keyword>